<sequence length="77" mass="9134">MDIQRQPYHFGIVEAAEDRNENVSLSSHAYWQTQVYPGLIIIPKLQERSPFRYRVSKPVNELLFCMWKIVSNVLLIR</sequence>
<reference evidence="1 2" key="1">
    <citation type="journal article" date="2023" name="IMA Fungus">
        <title>Comparative genomic study of the Penicillium genus elucidates a diverse pangenome and 15 lateral gene transfer events.</title>
        <authorList>
            <person name="Petersen C."/>
            <person name="Sorensen T."/>
            <person name="Nielsen M.R."/>
            <person name="Sondergaard T.E."/>
            <person name="Sorensen J.L."/>
            <person name="Fitzpatrick D.A."/>
            <person name="Frisvad J.C."/>
            <person name="Nielsen K.L."/>
        </authorList>
    </citation>
    <scope>NUCLEOTIDE SEQUENCE [LARGE SCALE GENOMIC DNA]</scope>
    <source>
        <strain evidence="1 2">IBT 29057</strain>
    </source>
</reference>
<keyword evidence="2" id="KW-1185">Reference proteome</keyword>
<dbReference type="AlphaFoldDB" id="A0AAD6GX96"/>
<gene>
    <name evidence="1" type="ORF">N7450_005406</name>
</gene>
<dbReference type="Proteomes" id="UP001216150">
    <property type="component" value="Unassembled WGS sequence"/>
</dbReference>
<comment type="caution">
    <text evidence="1">The sequence shown here is derived from an EMBL/GenBank/DDBJ whole genome shotgun (WGS) entry which is preliminary data.</text>
</comment>
<name>A0AAD6GX96_9EURO</name>
<accession>A0AAD6GX96</accession>
<proteinExistence type="predicted"/>
<evidence type="ECO:0000313" key="1">
    <source>
        <dbReference type="EMBL" id="KAJ5591434.1"/>
    </source>
</evidence>
<dbReference type="EMBL" id="JAQJAC010000003">
    <property type="protein sequence ID" value="KAJ5591434.1"/>
    <property type="molecule type" value="Genomic_DNA"/>
</dbReference>
<organism evidence="1 2">
    <name type="scientific">Penicillium hetheringtonii</name>
    <dbReference type="NCBI Taxonomy" id="911720"/>
    <lineage>
        <taxon>Eukaryota</taxon>
        <taxon>Fungi</taxon>
        <taxon>Dikarya</taxon>
        <taxon>Ascomycota</taxon>
        <taxon>Pezizomycotina</taxon>
        <taxon>Eurotiomycetes</taxon>
        <taxon>Eurotiomycetidae</taxon>
        <taxon>Eurotiales</taxon>
        <taxon>Aspergillaceae</taxon>
        <taxon>Penicillium</taxon>
    </lineage>
</organism>
<evidence type="ECO:0000313" key="2">
    <source>
        <dbReference type="Proteomes" id="UP001216150"/>
    </source>
</evidence>
<protein>
    <submittedName>
        <fullName evidence="1">Uncharacterized protein</fullName>
    </submittedName>
</protein>